<dbReference type="Proteomes" id="UP000735302">
    <property type="component" value="Unassembled WGS sequence"/>
</dbReference>
<comment type="caution">
    <text evidence="7">The sequence shown here is derived from an EMBL/GenBank/DDBJ whole genome shotgun (WGS) entry which is preliminary data.</text>
</comment>
<feature type="transmembrane region" description="Helical" evidence="5">
    <location>
        <begin position="70"/>
        <end position="98"/>
    </location>
</feature>
<feature type="transmembrane region" description="Helical" evidence="5">
    <location>
        <begin position="172"/>
        <end position="191"/>
    </location>
</feature>
<feature type="transmembrane region" description="Helical" evidence="5">
    <location>
        <begin position="139"/>
        <end position="160"/>
    </location>
</feature>
<reference evidence="7 8" key="1">
    <citation type="journal article" date="2021" name="Elife">
        <title>Chloroplast acquisition without the gene transfer in kleptoplastic sea slugs, Plakobranchus ocellatus.</title>
        <authorList>
            <person name="Maeda T."/>
            <person name="Takahashi S."/>
            <person name="Yoshida T."/>
            <person name="Shimamura S."/>
            <person name="Takaki Y."/>
            <person name="Nagai Y."/>
            <person name="Toyoda A."/>
            <person name="Suzuki Y."/>
            <person name="Arimoto A."/>
            <person name="Ishii H."/>
            <person name="Satoh N."/>
            <person name="Nishiyama T."/>
            <person name="Hasebe M."/>
            <person name="Maruyama T."/>
            <person name="Minagawa J."/>
            <person name="Obokata J."/>
            <person name="Shigenobu S."/>
        </authorList>
    </citation>
    <scope>NUCLEOTIDE SEQUENCE [LARGE SCALE GENOMIC DNA]</scope>
</reference>
<evidence type="ECO:0000256" key="2">
    <source>
        <dbReference type="ARBA" id="ARBA00022692"/>
    </source>
</evidence>
<accession>A0AAV3YFL2</accession>
<dbReference type="GO" id="GO:0004930">
    <property type="term" value="F:G protein-coupled receptor activity"/>
    <property type="evidence" value="ECO:0007669"/>
    <property type="project" value="InterPro"/>
</dbReference>
<proteinExistence type="predicted"/>
<dbReference type="PANTHER" id="PTHR46641">
    <property type="entry name" value="FMRFAMIDE RECEPTOR-RELATED"/>
    <property type="match status" value="1"/>
</dbReference>
<feature type="domain" description="G-protein coupled receptors family 1 profile" evidence="6">
    <location>
        <begin position="53"/>
        <end position="347"/>
    </location>
</feature>
<evidence type="ECO:0000313" key="8">
    <source>
        <dbReference type="Proteomes" id="UP000735302"/>
    </source>
</evidence>
<gene>
    <name evidence="7" type="ORF">PoB_001262600</name>
</gene>
<keyword evidence="8" id="KW-1185">Reference proteome</keyword>
<evidence type="ECO:0000256" key="1">
    <source>
        <dbReference type="ARBA" id="ARBA00004370"/>
    </source>
</evidence>
<evidence type="ECO:0000256" key="3">
    <source>
        <dbReference type="ARBA" id="ARBA00022989"/>
    </source>
</evidence>
<feature type="transmembrane region" description="Helical" evidence="5">
    <location>
        <begin position="38"/>
        <end position="58"/>
    </location>
</feature>
<dbReference type="Pfam" id="PF00001">
    <property type="entry name" value="7tm_1"/>
    <property type="match status" value="1"/>
</dbReference>
<keyword evidence="3 5" id="KW-1133">Transmembrane helix</keyword>
<comment type="subcellular location">
    <subcellularLocation>
        <location evidence="1">Membrane</location>
    </subcellularLocation>
</comment>
<feature type="transmembrane region" description="Helical" evidence="5">
    <location>
        <begin position="284"/>
        <end position="304"/>
    </location>
</feature>
<sequence>MEFSHRVTALTAPAQVTTLTAPAQGLITQSEYNISLDIVASIQIFVSVFGLIANIINIKTFLAMRAFGDGVTLTFLLLSVSDLFVCFYSAVICIGTFLVAQESKRHSQIIDGETAGHIFPVDPISACIFGLNMFQVFNLFTILLTVYLALARCLCVKFPLKFRNIITVRKTVFVSVIFVVTSLGIRLPLITHGGVSLNFDPRINATRYTVWMHPNGETIKDILWISVDASVCVGAQVVLSMCIVMMAKVLKAAAKFRSRKSIANDSKLDQSKSKNKFTPKDARIVKQLVLVSSIFIICNTPKLITFLATTVEPNFDLGRRYQKFYQISMAVVATVDTINSSANIFVYYFFNSKFRRIWTNTKSAD</sequence>
<dbReference type="PROSITE" id="PS50262">
    <property type="entry name" value="G_PROTEIN_RECEP_F1_2"/>
    <property type="match status" value="1"/>
</dbReference>
<dbReference type="PANTHER" id="PTHR46641:SF2">
    <property type="entry name" value="FMRFAMIDE RECEPTOR"/>
    <property type="match status" value="1"/>
</dbReference>
<dbReference type="GO" id="GO:0016020">
    <property type="term" value="C:membrane"/>
    <property type="evidence" value="ECO:0007669"/>
    <property type="project" value="UniProtKB-SubCell"/>
</dbReference>
<feature type="transmembrane region" description="Helical" evidence="5">
    <location>
        <begin position="222"/>
        <end position="250"/>
    </location>
</feature>
<dbReference type="InterPro" id="IPR017452">
    <property type="entry name" value="GPCR_Rhodpsn_7TM"/>
</dbReference>
<dbReference type="InterPro" id="IPR052954">
    <property type="entry name" value="GPCR-Ligand_Int"/>
</dbReference>
<protein>
    <submittedName>
        <fullName evidence="7">Chemosensory receptor c</fullName>
    </submittedName>
</protein>
<evidence type="ECO:0000313" key="7">
    <source>
        <dbReference type="EMBL" id="GFN86120.1"/>
    </source>
</evidence>
<evidence type="ECO:0000256" key="5">
    <source>
        <dbReference type="SAM" id="Phobius"/>
    </source>
</evidence>
<keyword evidence="2 5" id="KW-0812">Transmembrane</keyword>
<dbReference type="EMBL" id="BLXT01001496">
    <property type="protein sequence ID" value="GFN86120.1"/>
    <property type="molecule type" value="Genomic_DNA"/>
</dbReference>
<feature type="transmembrane region" description="Helical" evidence="5">
    <location>
        <begin position="324"/>
        <end position="350"/>
    </location>
</feature>
<dbReference type="PRINTS" id="PR00237">
    <property type="entry name" value="GPCRRHODOPSN"/>
</dbReference>
<organism evidence="7 8">
    <name type="scientific">Plakobranchus ocellatus</name>
    <dbReference type="NCBI Taxonomy" id="259542"/>
    <lineage>
        <taxon>Eukaryota</taxon>
        <taxon>Metazoa</taxon>
        <taxon>Spiralia</taxon>
        <taxon>Lophotrochozoa</taxon>
        <taxon>Mollusca</taxon>
        <taxon>Gastropoda</taxon>
        <taxon>Heterobranchia</taxon>
        <taxon>Euthyneura</taxon>
        <taxon>Panpulmonata</taxon>
        <taxon>Sacoglossa</taxon>
        <taxon>Placobranchoidea</taxon>
        <taxon>Plakobranchidae</taxon>
        <taxon>Plakobranchus</taxon>
    </lineage>
</organism>
<keyword evidence="4 5" id="KW-0472">Membrane</keyword>
<dbReference type="SUPFAM" id="SSF81321">
    <property type="entry name" value="Family A G protein-coupled receptor-like"/>
    <property type="match status" value="1"/>
</dbReference>
<keyword evidence="7" id="KW-0675">Receptor</keyword>
<dbReference type="AlphaFoldDB" id="A0AAV3YFL2"/>
<dbReference type="InterPro" id="IPR000276">
    <property type="entry name" value="GPCR_Rhodpsn"/>
</dbReference>
<name>A0AAV3YFL2_9GAST</name>
<dbReference type="Gene3D" id="1.20.1070.10">
    <property type="entry name" value="Rhodopsin 7-helix transmembrane proteins"/>
    <property type="match status" value="1"/>
</dbReference>
<evidence type="ECO:0000259" key="6">
    <source>
        <dbReference type="PROSITE" id="PS50262"/>
    </source>
</evidence>
<evidence type="ECO:0000256" key="4">
    <source>
        <dbReference type="ARBA" id="ARBA00023136"/>
    </source>
</evidence>